<organism evidence="2 3">
    <name type="scientific">Eleusine coracana subsp. coracana</name>
    <dbReference type="NCBI Taxonomy" id="191504"/>
    <lineage>
        <taxon>Eukaryota</taxon>
        <taxon>Viridiplantae</taxon>
        <taxon>Streptophyta</taxon>
        <taxon>Embryophyta</taxon>
        <taxon>Tracheophyta</taxon>
        <taxon>Spermatophyta</taxon>
        <taxon>Magnoliopsida</taxon>
        <taxon>Liliopsida</taxon>
        <taxon>Poales</taxon>
        <taxon>Poaceae</taxon>
        <taxon>PACMAD clade</taxon>
        <taxon>Chloridoideae</taxon>
        <taxon>Cynodonteae</taxon>
        <taxon>Eleusininae</taxon>
        <taxon>Eleusine</taxon>
    </lineage>
</organism>
<protein>
    <submittedName>
        <fullName evidence="2">Uncharacterized protein</fullName>
    </submittedName>
</protein>
<comment type="caution">
    <text evidence="2">The sequence shown here is derived from an EMBL/GenBank/DDBJ whole genome shotgun (WGS) entry which is preliminary data.</text>
</comment>
<sequence length="74" mass="8435">MSVEEIRQRVSELESECSSMRQEIHRLGKPKGALSRLFQKLGFGGRPSSSRQRQQQLLRSSSTDKRRNSVDLGC</sequence>
<evidence type="ECO:0000313" key="3">
    <source>
        <dbReference type="Proteomes" id="UP001054889"/>
    </source>
</evidence>
<feature type="compositionally biased region" description="Basic and acidic residues" evidence="1">
    <location>
        <begin position="62"/>
        <end position="74"/>
    </location>
</feature>
<dbReference type="Proteomes" id="UP001054889">
    <property type="component" value="Unassembled WGS sequence"/>
</dbReference>
<reference evidence="2" key="2">
    <citation type="submission" date="2021-12" db="EMBL/GenBank/DDBJ databases">
        <title>Resequencing data analysis of finger millet.</title>
        <authorList>
            <person name="Hatakeyama M."/>
            <person name="Aluri S."/>
            <person name="Balachadran M.T."/>
            <person name="Sivarajan S.R."/>
            <person name="Poveda L."/>
            <person name="Shimizu-Inatsugi R."/>
            <person name="Schlapbach R."/>
            <person name="Sreeman S.M."/>
            <person name="Shimizu K.K."/>
        </authorList>
    </citation>
    <scope>NUCLEOTIDE SEQUENCE</scope>
</reference>
<reference evidence="2" key="1">
    <citation type="journal article" date="2018" name="DNA Res.">
        <title>Multiple hybrid de novo genome assembly of finger millet, an orphan allotetraploid crop.</title>
        <authorList>
            <person name="Hatakeyama M."/>
            <person name="Aluri S."/>
            <person name="Balachadran M.T."/>
            <person name="Sivarajan S.R."/>
            <person name="Patrignani A."/>
            <person name="Gruter S."/>
            <person name="Poveda L."/>
            <person name="Shimizu-Inatsugi R."/>
            <person name="Baeten J."/>
            <person name="Francoijs K.J."/>
            <person name="Nataraja K.N."/>
            <person name="Reddy Y.A.N."/>
            <person name="Phadnis S."/>
            <person name="Ravikumar R.L."/>
            <person name="Schlapbach R."/>
            <person name="Sreeman S.M."/>
            <person name="Shimizu K.K."/>
        </authorList>
    </citation>
    <scope>NUCLEOTIDE SEQUENCE</scope>
</reference>
<proteinExistence type="predicted"/>
<name>A0AAV5ESC9_ELECO</name>
<accession>A0AAV5ESC9</accession>
<evidence type="ECO:0000313" key="2">
    <source>
        <dbReference type="EMBL" id="GJN26293.1"/>
    </source>
</evidence>
<keyword evidence="3" id="KW-1185">Reference proteome</keyword>
<feature type="region of interest" description="Disordered" evidence="1">
    <location>
        <begin position="41"/>
        <end position="74"/>
    </location>
</feature>
<dbReference type="EMBL" id="BQKI01000079">
    <property type="protein sequence ID" value="GJN26293.1"/>
    <property type="molecule type" value="Genomic_DNA"/>
</dbReference>
<feature type="compositionally biased region" description="Low complexity" evidence="1">
    <location>
        <begin position="48"/>
        <end position="61"/>
    </location>
</feature>
<evidence type="ECO:0000256" key="1">
    <source>
        <dbReference type="SAM" id="MobiDB-lite"/>
    </source>
</evidence>
<dbReference type="AlphaFoldDB" id="A0AAV5ESC9"/>
<gene>
    <name evidence="2" type="primary">gb14215</name>
    <name evidence="2" type="ORF">PR202_gb14215</name>
</gene>